<dbReference type="RefSeq" id="WP_050130835.1">
    <property type="nucleotide sequence ID" value="NZ_CGBV01000013.1"/>
</dbReference>
<dbReference type="Proteomes" id="UP000041356">
    <property type="component" value="Unassembled WGS sequence"/>
</dbReference>
<evidence type="ECO:0000313" key="1">
    <source>
        <dbReference type="EMBL" id="CNF63646.1"/>
    </source>
</evidence>
<dbReference type="AlphaFoldDB" id="A0A9P1PVA8"/>
<reference evidence="1 2" key="1">
    <citation type="submission" date="2015-03" db="EMBL/GenBank/DDBJ databases">
        <authorList>
            <consortium name="Pathogen Informatics"/>
            <person name="Murphy D."/>
        </authorList>
    </citation>
    <scope>NUCLEOTIDE SEQUENCE [LARGE SCALE GENOMIC DNA]</scope>
    <source>
        <strain evidence="1 2">IP27818</strain>
    </source>
</reference>
<organism evidence="1 2">
    <name type="scientific">Yersinia enterocolitica</name>
    <dbReference type="NCBI Taxonomy" id="630"/>
    <lineage>
        <taxon>Bacteria</taxon>
        <taxon>Pseudomonadati</taxon>
        <taxon>Pseudomonadota</taxon>
        <taxon>Gammaproteobacteria</taxon>
        <taxon>Enterobacterales</taxon>
        <taxon>Yersiniaceae</taxon>
        <taxon>Yersinia</taxon>
    </lineage>
</organism>
<accession>A0A9P1PVA8</accession>
<name>A0A9P1PVA8_YEREN</name>
<comment type="caution">
    <text evidence="1">The sequence shown here is derived from an EMBL/GenBank/DDBJ whole genome shotgun (WGS) entry which is preliminary data.</text>
</comment>
<gene>
    <name evidence="1" type="ORF">ERS137939_01986</name>
</gene>
<protein>
    <submittedName>
        <fullName evidence="1">Uncharacterized protein</fullName>
    </submittedName>
</protein>
<proteinExistence type="predicted"/>
<sequence length="111" mass="13036">MNEELIDRFHKEMLGIYNSALNLTPPYRATRFYQMVLQHGGYETAKRLLATGNPSEGFTQLYLRGPENLRLSVEYLVLQQPWRILFEEQHLAKAKKRLVDMRVSIPKDDVQ</sequence>
<evidence type="ECO:0000313" key="2">
    <source>
        <dbReference type="Proteomes" id="UP000041356"/>
    </source>
</evidence>
<dbReference type="EMBL" id="CPZF01000004">
    <property type="protein sequence ID" value="CNF63646.1"/>
    <property type="molecule type" value="Genomic_DNA"/>
</dbReference>